<dbReference type="Proteomes" id="UP000288947">
    <property type="component" value="Chromosome"/>
</dbReference>
<sequence length="224" mass="26692">MEKQLIGTTSWIIPGTYYENVEYITRNFRTIQFVELLVYTWDEDTFNLLEKEKDYLFEIARQTGIKYTAHLPTDSLSNVFEAFKYLENNFEIENYVVHPFEEFDTGDFESKELQLLLNHPKISVENLKEHYFKHSRTVFDTGHCFLGIPVDQEFLNNVVEIHMMGVNGDKDHEVLDFATLEKVHELLSDTLFKTRYLCFEIFDAEKLEESLKIWNEFKDNRWGV</sequence>
<dbReference type="EMBL" id="CP026721">
    <property type="protein sequence ID" value="QAV34186.1"/>
    <property type="molecule type" value="Genomic_DNA"/>
</dbReference>
<protein>
    <recommendedName>
        <fullName evidence="3">Sugar phosphate isomerase/epimerase</fullName>
    </recommendedName>
</protein>
<keyword evidence="2" id="KW-1185">Reference proteome</keyword>
<reference evidence="1 2" key="1">
    <citation type="submission" date="2018-01" db="EMBL/GenBank/DDBJ databases">
        <title>The whole genome sequencing and assembly of Fervidobacterium changbaicum CBS-1 strain.</title>
        <authorList>
            <person name="Kim J.-Y."/>
            <person name="Park M.-K."/>
            <person name="Yi H."/>
            <person name="Bahn Y.-S."/>
            <person name="Kim J.F."/>
            <person name="Lee D.-W."/>
        </authorList>
    </citation>
    <scope>NUCLEOTIDE SEQUENCE [LARGE SCALE GENOMIC DNA]</scope>
    <source>
        <strain evidence="1 2">CBS-1</strain>
    </source>
</reference>
<dbReference type="NCBIfam" id="NF041277">
    <property type="entry name" value="coba_remo_CbiR"/>
    <property type="match status" value="1"/>
</dbReference>
<accession>A0ABX5QUF8</accession>
<gene>
    <name evidence="1" type="ORF">CBS1_06020</name>
</gene>
<proteinExistence type="predicted"/>
<evidence type="ECO:0000313" key="2">
    <source>
        <dbReference type="Proteomes" id="UP000288947"/>
    </source>
</evidence>
<name>A0ABX5QUF8_9BACT</name>
<organism evidence="1 2">
    <name type="scientific">Fervidobacterium changbaicum</name>
    <dbReference type="NCBI Taxonomy" id="310769"/>
    <lineage>
        <taxon>Bacteria</taxon>
        <taxon>Thermotogati</taxon>
        <taxon>Thermotogota</taxon>
        <taxon>Thermotogae</taxon>
        <taxon>Thermotogales</taxon>
        <taxon>Fervidobacteriaceae</taxon>
        <taxon>Fervidobacterium</taxon>
    </lineage>
</organism>
<evidence type="ECO:0000313" key="1">
    <source>
        <dbReference type="EMBL" id="QAV34186.1"/>
    </source>
</evidence>
<evidence type="ECO:0008006" key="3">
    <source>
        <dbReference type="Google" id="ProtNLM"/>
    </source>
</evidence>